<reference evidence="2 3" key="1">
    <citation type="submission" date="2024-09" db="EMBL/GenBank/DDBJ databases">
        <authorList>
            <person name="Sun Q."/>
            <person name="Mori K."/>
        </authorList>
    </citation>
    <scope>NUCLEOTIDE SEQUENCE [LARGE SCALE GENOMIC DNA]</scope>
    <source>
        <strain evidence="2 3">CICC 11035S</strain>
    </source>
</reference>
<protein>
    <submittedName>
        <fullName evidence="2">Uncharacterized protein</fullName>
    </submittedName>
</protein>
<keyword evidence="3" id="KW-1185">Reference proteome</keyword>
<feature type="compositionally biased region" description="Polar residues" evidence="1">
    <location>
        <begin position="1"/>
        <end position="15"/>
    </location>
</feature>
<sequence length="99" mass="10045">MPASATTPSQSTGRSSAPPAVPELSSPPAATGAAAGNLHLTPAEQEAVAAYLARIWPGATGLNKVPAPDTLAALVETTLRKAREQIAGRETITDADLPY</sequence>
<proteinExistence type="predicted"/>
<gene>
    <name evidence="2" type="ORF">ACFFF8_00300</name>
</gene>
<organism evidence="2 3">
    <name type="scientific">Novosphingobium clariflavum</name>
    <dbReference type="NCBI Taxonomy" id="2029884"/>
    <lineage>
        <taxon>Bacteria</taxon>
        <taxon>Pseudomonadati</taxon>
        <taxon>Pseudomonadota</taxon>
        <taxon>Alphaproteobacteria</taxon>
        <taxon>Sphingomonadales</taxon>
        <taxon>Sphingomonadaceae</taxon>
        <taxon>Novosphingobium</taxon>
    </lineage>
</organism>
<name>A0ABV6S1B4_9SPHN</name>
<dbReference type="Proteomes" id="UP001589858">
    <property type="component" value="Unassembled WGS sequence"/>
</dbReference>
<evidence type="ECO:0000313" key="3">
    <source>
        <dbReference type="Proteomes" id="UP001589858"/>
    </source>
</evidence>
<accession>A0ABV6S1B4</accession>
<feature type="region of interest" description="Disordered" evidence="1">
    <location>
        <begin position="1"/>
        <end position="33"/>
    </location>
</feature>
<dbReference type="EMBL" id="JBHLTM010000002">
    <property type="protein sequence ID" value="MFC0683027.1"/>
    <property type="molecule type" value="Genomic_DNA"/>
</dbReference>
<evidence type="ECO:0000256" key="1">
    <source>
        <dbReference type="SAM" id="MobiDB-lite"/>
    </source>
</evidence>
<dbReference type="RefSeq" id="WP_267222875.1">
    <property type="nucleotide sequence ID" value="NZ_JAPCWC010000018.1"/>
</dbReference>
<evidence type="ECO:0000313" key="2">
    <source>
        <dbReference type="EMBL" id="MFC0683027.1"/>
    </source>
</evidence>
<comment type="caution">
    <text evidence="2">The sequence shown here is derived from an EMBL/GenBank/DDBJ whole genome shotgun (WGS) entry which is preliminary data.</text>
</comment>